<feature type="domain" description="UvrD-like helicase C-terminal" evidence="18">
    <location>
        <begin position="475"/>
        <end position="733"/>
    </location>
</feature>
<dbReference type="InterPro" id="IPR014016">
    <property type="entry name" value="UvrD-like_ATP-bd"/>
</dbReference>
<evidence type="ECO:0000256" key="6">
    <source>
        <dbReference type="ARBA" id="ARBA00022806"/>
    </source>
</evidence>
<dbReference type="GO" id="GO:0005829">
    <property type="term" value="C:cytosol"/>
    <property type="evidence" value="ECO:0007669"/>
    <property type="project" value="TreeGrafter"/>
</dbReference>
<dbReference type="GO" id="GO:0005524">
    <property type="term" value="F:ATP binding"/>
    <property type="evidence" value="ECO:0007669"/>
    <property type="project" value="UniProtKB-UniRule"/>
</dbReference>
<dbReference type="InterPro" id="IPR011604">
    <property type="entry name" value="PDDEXK-like_dom_sf"/>
</dbReference>
<comment type="similarity">
    <text evidence="15">Belongs to the helicase family. UvrD subfamily.</text>
</comment>
<feature type="domain" description="UvrD-like helicase ATP-binding" evidence="17">
    <location>
        <begin position="1"/>
        <end position="439"/>
    </location>
</feature>
<comment type="catalytic activity">
    <reaction evidence="13 15">
        <text>Couples ATP hydrolysis with the unwinding of duplex DNA by translocating in the 3'-5' direction.</text>
        <dbReference type="EC" id="5.6.2.4"/>
    </reaction>
</comment>
<evidence type="ECO:0000256" key="2">
    <source>
        <dbReference type="ARBA" id="ARBA00022723"/>
    </source>
</evidence>
<keyword evidence="6 15" id="KW-0347">Helicase</keyword>
<evidence type="ECO:0000313" key="22">
    <source>
        <dbReference type="Proteomes" id="UP000321917"/>
    </source>
</evidence>
<evidence type="ECO:0000256" key="1">
    <source>
        <dbReference type="ARBA" id="ARBA00022722"/>
    </source>
</evidence>
<keyword evidence="2 15" id="KW-0479">Metal-binding</keyword>
<evidence type="ECO:0000256" key="15">
    <source>
        <dbReference type="HAMAP-Rule" id="MF_01485"/>
    </source>
</evidence>
<dbReference type="Gene3D" id="1.10.3170.10">
    <property type="entry name" value="Recbcd, chain B, domain 2"/>
    <property type="match status" value="1"/>
</dbReference>
<evidence type="ECO:0000259" key="17">
    <source>
        <dbReference type="PROSITE" id="PS51198"/>
    </source>
</evidence>
<evidence type="ECO:0000313" key="20">
    <source>
        <dbReference type="EMBL" id="TWX65058.1"/>
    </source>
</evidence>
<evidence type="ECO:0000313" key="19">
    <source>
        <dbReference type="EMBL" id="TWX62499.1"/>
    </source>
</evidence>
<dbReference type="Proteomes" id="UP000321917">
    <property type="component" value="Unassembled WGS sequence"/>
</dbReference>
<dbReference type="SUPFAM" id="SSF52540">
    <property type="entry name" value="P-loop containing nucleoside triphosphate hydrolases"/>
    <property type="match status" value="1"/>
</dbReference>
<evidence type="ECO:0000256" key="9">
    <source>
        <dbReference type="ARBA" id="ARBA00022842"/>
    </source>
</evidence>
<evidence type="ECO:0000256" key="12">
    <source>
        <dbReference type="ARBA" id="ARBA00023235"/>
    </source>
</evidence>
<dbReference type="PROSITE" id="PS51198">
    <property type="entry name" value="UVRD_HELICASE_ATP_BIND"/>
    <property type="match status" value="1"/>
</dbReference>
<comment type="function">
    <text evidence="15">A helicase/nuclease that prepares dsDNA breaks (DSB) for recombinational DNA repair. Binds to DSBs and unwinds DNA via a highly rapid and processive ATP-dependent bidirectional helicase activity. Unwinds dsDNA until it encounters a Chi (crossover hotspot instigator) sequence from the 3' direction. Cuts ssDNA a few nucleotides 3' to the Chi site. The properties and activities of the enzyme are changed at Chi. The Chi-altered holoenzyme produces a long 3'-ssDNA overhang and facilitates RecA-binding to the ssDNA for homologous DNA recombination and repair. Holoenzyme degrades any linearized DNA that is unable to undergo homologous recombination. In the holoenzyme this subunit contributes ATPase, 3'-5' helicase, exonuclease activity and loads RecA onto ssDNA.</text>
</comment>
<dbReference type="InterPro" id="IPR014017">
    <property type="entry name" value="DNA_helicase_UvrD-like_C"/>
</dbReference>
<dbReference type="EC" id="3.1.11.5" evidence="15"/>
<name>A0A5C6Q8C5_9GAMM</name>
<evidence type="ECO:0000256" key="7">
    <source>
        <dbReference type="ARBA" id="ARBA00022839"/>
    </source>
</evidence>
<evidence type="ECO:0000256" key="4">
    <source>
        <dbReference type="ARBA" id="ARBA00022763"/>
    </source>
</evidence>
<dbReference type="PANTHER" id="PTHR11070">
    <property type="entry name" value="UVRD / RECB / PCRA DNA HELICASE FAMILY MEMBER"/>
    <property type="match status" value="1"/>
</dbReference>
<feature type="binding site" evidence="15">
    <location>
        <position position="1090"/>
    </location>
    <ligand>
        <name>Mg(2+)</name>
        <dbReference type="ChEBI" id="CHEBI:18420"/>
    </ligand>
</feature>
<dbReference type="Pfam" id="PF12705">
    <property type="entry name" value="PDDEXK_1"/>
    <property type="match status" value="1"/>
</dbReference>
<comment type="cofactor">
    <cofactor evidence="15">
        <name>Mg(2+)</name>
        <dbReference type="ChEBI" id="CHEBI:18420"/>
    </cofactor>
    <text evidence="15">Binds 1 Mg(2+) ion per subunit.</text>
</comment>
<keyword evidence="3 15" id="KW-0547">Nucleotide-binding</keyword>
<dbReference type="InterPro" id="IPR004586">
    <property type="entry name" value="RecB"/>
</dbReference>
<feature type="active site" description="For nuclease activity" evidence="15">
    <location>
        <position position="1090"/>
    </location>
</feature>
<dbReference type="PROSITE" id="PS51217">
    <property type="entry name" value="UVRD_HELICASE_CTER"/>
    <property type="match status" value="1"/>
</dbReference>
<dbReference type="HAMAP" id="MF_01485">
    <property type="entry name" value="RecB"/>
    <property type="match status" value="1"/>
</dbReference>
<dbReference type="RefSeq" id="WP_146797536.1">
    <property type="nucleotide sequence ID" value="NZ_VOLP01000003.1"/>
</dbReference>
<gene>
    <name evidence="15 20" type="primary">recB</name>
    <name evidence="19" type="ORF">ESZ26_01265</name>
    <name evidence="20" type="ORF">ESZ27_13130</name>
</gene>
<feature type="binding site" evidence="16">
    <location>
        <begin position="21"/>
        <end position="28"/>
    </location>
    <ligand>
        <name>ATP</name>
        <dbReference type="ChEBI" id="CHEBI:30616"/>
    </ligand>
</feature>
<keyword evidence="10 15" id="KW-0238">DNA-binding</keyword>
<keyword evidence="9 15" id="KW-0460">Magnesium</keyword>
<evidence type="ECO:0000256" key="3">
    <source>
        <dbReference type="ARBA" id="ARBA00022741"/>
    </source>
</evidence>
<dbReference type="InterPro" id="IPR027417">
    <property type="entry name" value="P-loop_NTPase"/>
</dbReference>
<keyword evidence="4 15" id="KW-0227">DNA damage</keyword>
<dbReference type="Gene3D" id="3.90.320.10">
    <property type="match status" value="1"/>
</dbReference>
<comment type="caution">
    <text evidence="20">The sequence shown here is derived from an EMBL/GenBank/DDBJ whole genome shotgun (WGS) entry which is preliminary data.</text>
</comment>
<sequence>MKINNLIAHQIPLQGKHLIEASAGTGKTFNITRLYLRLLLEKQLPVEQILVMTFTKDATEELRGRIDSFIRQALNHWDELIVSDEFFNAISQHIDEKSAKIRLRQALLYLDEAAILTIHGFCKRVLSQHAFASGVAFNAQMETNCQDLVLQACQDWYRVLAKNSPEHFKQVMQFWPNPLNFLSQFSKAIGKHNALDVVNVDEIEQLFTELVQQAVYNLENNVPLLTQYLIDVKKGSEREKRQQELDALIQWLHRLAEKLSVANEKMPDGFIDGKRYARSVGKIELLAVFEPVKMVKEELKSLAKKIEKAKALVIVREGIYQIRANITEQKSIANILSFDDLISTLATCLQAKNSNAQALAQTLFEQYPVALVDEFQDTDPLQFSILEAIYYHQSTAALYMIGDPKQAIYGFRGGDVFAYLSARKDCDQQWLMDTNWRSTPAMIAGYNRLFYGEAITDKTDASQGNSRVFGYDIPYIPVRASPPALAKYKAITDNALQFVHFVDEEAKKSVAQSFRPVMATWCANEIINLLNAPADENNDKLSSKDIAILVRDGAEARDIKQALEQANLASVFMSNRANLMKSEQTEQLIQLLRGILFVENERYFSAAIACDLLDYHPEKYRKLQENELAWQALKFDFEQLRNEWLYKGFISMALKLMHDHFCIADENQDRILTNLLHLFEILQTASQRHRQPQELLYWLEQQSRVDDPEIEAELRLESDDNLIRIITQHGSKGLEYPVVFVPFATRHKDPLKFGASSVTFIEYHDKNHQLKLSLDGSEHAKASMANEAYAEAIRLLYVAVTRAEKRCYILTTAFDKTEHSPLGRALKWQSQQNIEENLRQLVNDEPNNISLVTLSTLANASELIAQQAPLTEASDKTGQVAHFNGKIERDWWLSSFSALSRNLRHGGVSSPDRDNPLEKNSMTDLQSSAMQASSLLRFNLAKGAHTGNLLHDILEHTDFNAPDWQQAMHWPLQKYGALTAGYQAEDLQCWLAQIINSPLGDSALAIDNSEPFSLADLQQGKTLRESEFYYPMRSASTDKLTQILSKHRNMHSQSTQQSIVRLPAYQQLKGMMHGFIDLIFEHNNKYYICDYKSSHLGNDFSDYNQQAMKENIEKNHYDLQYLIYALALHRYLSYSLDNYDVEQHFGGTYYLYLRGMTDDEQHKNCGVYYRKIEAQELAALDQLFLGDE</sequence>
<dbReference type="GO" id="GO:0003677">
    <property type="term" value="F:DNA binding"/>
    <property type="evidence" value="ECO:0007669"/>
    <property type="project" value="UniProtKB-UniRule"/>
</dbReference>
<dbReference type="GO" id="GO:0000724">
    <property type="term" value="P:double-strand break repair via homologous recombination"/>
    <property type="evidence" value="ECO:0007669"/>
    <property type="project" value="UniProtKB-UniRule"/>
</dbReference>
<keyword evidence="1 15" id="KW-0540">Nuclease</keyword>
<dbReference type="InterPro" id="IPR011335">
    <property type="entry name" value="Restrct_endonuc-II-like"/>
</dbReference>
<feature type="binding site" evidence="15">
    <location>
        <position position="1077"/>
    </location>
    <ligand>
        <name>Mg(2+)</name>
        <dbReference type="ChEBI" id="CHEBI:18420"/>
    </ligand>
</feature>
<dbReference type="AlphaFoldDB" id="A0A5C6Q8C5"/>
<dbReference type="EC" id="5.6.2.4" evidence="15"/>
<dbReference type="EMBL" id="VOLR01000002">
    <property type="protein sequence ID" value="TWX62499.1"/>
    <property type="molecule type" value="Genomic_DNA"/>
</dbReference>
<keyword evidence="5 15" id="KW-0378">Hydrolase</keyword>
<feature type="binding site" evidence="15">
    <location>
        <position position="951"/>
    </location>
    <ligand>
        <name>Mg(2+)</name>
        <dbReference type="ChEBI" id="CHEBI:18420"/>
    </ligand>
</feature>
<evidence type="ECO:0000256" key="5">
    <source>
        <dbReference type="ARBA" id="ARBA00022801"/>
    </source>
</evidence>
<dbReference type="Pfam" id="PF13361">
    <property type="entry name" value="UvrD_C"/>
    <property type="match status" value="1"/>
</dbReference>
<dbReference type="GO" id="GO:0008854">
    <property type="term" value="F:exodeoxyribonuclease V activity"/>
    <property type="evidence" value="ECO:0007669"/>
    <property type="project" value="UniProtKB-EC"/>
</dbReference>
<evidence type="ECO:0000259" key="18">
    <source>
        <dbReference type="PROSITE" id="PS51217"/>
    </source>
</evidence>
<dbReference type="PANTHER" id="PTHR11070:SF23">
    <property type="entry name" value="RECBCD ENZYME SUBUNIT RECB"/>
    <property type="match status" value="1"/>
</dbReference>
<feature type="region of interest" description="DNA-binding and helicase activity, interacts with RecC" evidence="15">
    <location>
        <begin position="1"/>
        <end position="853"/>
    </location>
</feature>
<dbReference type="Gene3D" id="3.40.50.300">
    <property type="entry name" value="P-loop containing nucleotide triphosphate hydrolases"/>
    <property type="match status" value="2"/>
</dbReference>
<dbReference type="GO" id="GO:0000287">
    <property type="term" value="F:magnesium ion binding"/>
    <property type="evidence" value="ECO:0007669"/>
    <property type="project" value="UniProtKB-UniRule"/>
</dbReference>
<evidence type="ECO:0000256" key="10">
    <source>
        <dbReference type="ARBA" id="ARBA00023125"/>
    </source>
</evidence>
<keyword evidence="8 15" id="KW-0067">ATP-binding</keyword>
<evidence type="ECO:0000256" key="16">
    <source>
        <dbReference type="PROSITE-ProRule" id="PRU00560"/>
    </source>
</evidence>
<dbReference type="GO" id="GO:0009338">
    <property type="term" value="C:exodeoxyribonuclease V complex"/>
    <property type="evidence" value="ECO:0007669"/>
    <property type="project" value="TreeGrafter"/>
</dbReference>
<comment type="domain">
    <text evidence="15">The N-terminal DNA-binding domain is a ssDNA-dependent ATPase and has ATP-dependent 3'-5' helicase function. This domain interacts with RecC.</text>
</comment>
<dbReference type="Gene3D" id="1.10.486.10">
    <property type="entry name" value="PCRA, domain 4"/>
    <property type="match status" value="1"/>
</dbReference>
<feature type="region of interest" description="Nuclease activity, interacts with RecD and RecA" evidence="15">
    <location>
        <begin position="890"/>
        <end position="1188"/>
    </location>
</feature>
<keyword evidence="7 15" id="KW-0269">Exonuclease</keyword>
<dbReference type="SUPFAM" id="SSF52980">
    <property type="entry name" value="Restriction endonuclease-like"/>
    <property type="match status" value="1"/>
</dbReference>
<dbReference type="OrthoDB" id="9810135at2"/>
<comment type="domain">
    <text evidence="15">The C-terminal domain has nuclease activity and interacts with RecD. It interacts with RecA, facilitating its loading onto ssDNA.</text>
</comment>
<dbReference type="GO" id="GO:0043138">
    <property type="term" value="F:3'-5' DNA helicase activity"/>
    <property type="evidence" value="ECO:0007669"/>
    <property type="project" value="UniProtKB-UniRule"/>
</dbReference>
<evidence type="ECO:0000256" key="13">
    <source>
        <dbReference type="ARBA" id="ARBA00034617"/>
    </source>
</evidence>
<dbReference type="NCBIfam" id="TIGR00609">
    <property type="entry name" value="recB"/>
    <property type="match status" value="1"/>
</dbReference>
<comment type="subunit">
    <text evidence="15">Heterotrimer of RecB, RecC and RecD. All subunits contribute to DNA-binding. Interacts with RecA.</text>
</comment>
<dbReference type="Proteomes" id="UP000321525">
    <property type="component" value="Unassembled WGS sequence"/>
</dbReference>
<dbReference type="EMBL" id="VOLQ01000026">
    <property type="protein sequence ID" value="TWX65058.1"/>
    <property type="molecule type" value="Genomic_DNA"/>
</dbReference>
<comment type="catalytic activity">
    <reaction evidence="15">
        <text>Exonucleolytic cleavage (in the presence of ATP) in either 5'- to 3'- or 3'- to 5'-direction to yield 5'-phosphooligonucleotides.</text>
        <dbReference type="EC" id="3.1.11.5"/>
    </reaction>
</comment>
<evidence type="ECO:0000256" key="11">
    <source>
        <dbReference type="ARBA" id="ARBA00023204"/>
    </source>
</evidence>
<proteinExistence type="inferred from homology"/>
<comment type="miscellaneous">
    <text evidence="15">In the RecBCD complex, RecB has a slow 3'-5' helicase, an exonuclease activity and loads RecA onto ssDNA, RecD has a fast 5'-3' helicase activity, while RecC stimulates the ATPase and processivity of the RecB helicase and contributes to recognition of the Chi site.</text>
</comment>
<organism evidence="20 22">
    <name type="scientific">Colwellia hornerae</name>
    <dbReference type="NCBI Taxonomy" id="89402"/>
    <lineage>
        <taxon>Bacteria</taxon>
        <taxon>Pseudomonadati</taxon>
        <taxon>Pseudomonadota</taxon>
        <taxon>Gammaproteobacteria</taxon>
        <taxon>Alteromonadales</taxon>
        <taxon>Colwelliaceae</taxon>
        <taxon>Colwellia</taxon>
    </lineage>
</organism>
<keyword evidence="11 15" id="KW-0234">DNA repair</keyword>
<protein>
    <recommendedName>
        <fullName evidence="15">RecBCD enzyme subunit RecB</fullName>
        <ecNumber evidence="15">3.1.11.5</ecNumber>
        <ecNumber evidence="15">5.6.2.4</ecNumber>
    </recommendedName>
    <alternativeName>
        <fullName evidence="15">DNA 3'-5' helicase subunit RecB</fullName>
    </alternativeName>
    <alternativeName>
        <fullName evidence="15">Exonuclease V subunit RecB</fullName>
        <shortName evidence="15">ExoV subunit RecB</shortName>
    </alternativeName>
    <alternativeName>
        <fullName evidence="15">Helicase/nuclease RecBCD subunit RecB</fullName>
    </alternativeName>
</protein>
<keyword evidence="12 15" id="KW-0413">Isomerase</keyword>
<accession>A0A5C6Q8C5</accession>
<dbReference type="CDD" id="cd22352">
    <property type="entry name" value="RecB_C-like"/>
    <property type="match status" value="1"/>
</dbReference>
<evidence type="ECO:0000256" key="14">
    <source>
        <dbReference type="ARBA" id="ARBA00048988"/>
    </source>
</evidence>
<evidence type="ECO:0000256" key="8">
    <source>
        <dbReference type="ARBA" id="ARBA00022840"/>
    </source>
</evidence>
<reference evidence="20 22" key="1">
    <citation type="submission" date="2019-07" db="EMBL/GenBank/DDBJ databases">
        <title>Genomes of sea-ice associated Colwellia species.</title>
        <authorList>
            <person name="Bowman J.P."/>
        </authorList>
    </citation>
    <scope>NUCLEOTIDE SEQUENCE [LARGE SCALE GENOMIC DNA]</scope>
    <source>
        <strain evidence="19 21">ACAM 607</strain>
        <strain evidence="20 22">IC036</strain>
    </source>
</reference>
<keyword evidence="21" id="KW-1185">Reference proteome</keyword>
<dbReference type="Pfam" id="PF00580">
    <property type="entry name" value="UvrD-helicase"/>
    <property type="match status" value="1"/>
</dbReference>
<dbReference type="InterPro" id="IPR000212">
    <property type="entry name" value="DNA_helicase_UvrD/REP"/>
</dbReference>
<dbReference type="InterPro" id="IPR038726">
    <property type="entry name" value="PDDEXK_AddAB-type"/>
</dbReference>
<evidence type="ECO:0000313" key="21">
    <source>
        <dbReference type="Proteomes" id="UP000321525"/>
    </source>
</evidence>
<comment type="catalytic activity">
    <reaction evidence="14 15">
        <text>ATP + H2O = ADP + phosphate + H(+)</text>
        <dbReference type="Rhea" id="RHEA:13065"/>
        <dbReference type="ChEBI" id="CHEBI:15377"/>
        <dbReference type="ChEBI" id="CHEBI:15378"/>
        <dbReference type="ChEBI" id="CHEBI:30616"/>
        <dbReference type="ChEBI" id="CHEBI:43474"/>
        <dbReference type="ChEBI" id="CHEBI:456216"/>
        <dbReference type="EC" id="5.6.2.4"/>
    </reaction>
</comment>